<dbReference type="GO" id="GO:0005886">
    <property type="term" value="C:plasma membrane"/>
    <property type="evidence" value="ECO:0007669"/>
    <property type="project" value="UniProtKB-SubCell"/>
</dbReference>
<feature type="transmembrane region" description="Helical" evidence="7">
    <location>
        <begin position="48"/>
        <end position="71"/>
    </location>
</feature>
<reference evidence="10" key="1">
    <citation type="submission" date="2011-03" db="EMBL/GenBank/DDBJ databases">
        <title>Draft genome sequence of Brevundimonas diminuta.</title>
        <authorList>
            <person name="Brown P.J.B."/>
            <person name="Buechlein A."/>
            <person name="Hemmerich C."/>
            <person name="Brun Y.V."/>
        </authorList>
    </citation>
    <scope>NUCLEOTIDE SEQUENCE [LARGE SCALE GENOMIC DNA]</scope>
    <source>
        <strain evidence="10">C19</strain>
    </source>
</reference>
<gene>
    <name evidence="9" type="ORF">ABI_44850</name>
</gene>
<dbReference type="AlphaFoldDB" id="F4QTI8"/>
<keyword evidence="2 7" id="KW-0813">Transport</keyword>
<dbReference type="Pfam" id="PF04290">
    <property type="entry name" value="DctQ"/>
    <property type="match status" value="1"/>
</dbReference>
<comment type="caution">
    <text evidence="7">Lacks conserved residue(s) required for the propagation of feature annotation.</text>
</comment>
<evidence type="ECO:0000256" key="4">
    <source>
        <dbReference type="ARBA" id="ARBA00022692"/>
    </source>
</evidence>
<feature type="domain" description="Tripartite ATP-independent periplasmic transporters DctQ component" evidence="8">
    <location>
        <begin position="31"/>
        <end position="152"/>
    </location>
</feature>
<evidence type="ECO:0000256" key="3">
    <source>
        <dbReference type="ARBA" id="ARBA00022475"/>
    </source>
</evidence>
<protein>
    <recommendedName>
        <fullName evidence="7">TRAP transporter small permease protein</fullName>
    </recommendedName>
</protein>
<evidence type="ECO:0000313" key="10">
    <source>
        <dbReference type="Proteomes" id="UP000006512"/>
    </source>
</evidence>
<keyword evidence="3" id="KW-1003">Cell membrane</keyword>
<dbReference type="InterPro" id="IPR055348">
    <property type="entry name" value="DctQ"/>
</dbReference>
<keyword evidence="7" id="KW-0997">Cell inner membrane</keyword>
<evidence type="ECO:0000256" key="1">
    <source>
        <dbReference type="ARBA" id="ARBA00004651"/>
    </source>
</evidence>
<feature type="transmembrane region" description="Helical" evidence="7">
    <location>
        <begin position="91"/>
        <end position="112"/>
    </location>
</feature>
<evidence type="ECO:0000259" key="8">
    <source>
        <dbReference type="Pfam" id="PF04290"/>
    </source>
</evidence>
<feature type="transmembrane region" description="Helical" evidence="7">
    <location>
        <begin position="132"/>
        <end position="152"/>
    </location>
</feature>
<organism evidence="9 10">
    <name type="scientific">Asticcacaulis biprosthecium C19</name>
    <dbReference type="NCBI Taxonomy" id="715226"/>
    <lineage>
        <taxon>Bacteria</taxon>
        <taxon>Pseudomonadati</taxon>
        <taxon>Pseudomonadota</taxon>
        <taxon>Alphaproteobacteria</taxon>
        <taxon>Caulobacterales</taxon>
        <taxon>Caulobacteraceae</taxon>
        <taxon>Asticcacaulis</taxon>
    </lineage>
</organism>
<name>F4QTI8_9CAUL</name>
<evidence type="ECO:0000256" key="2">
    <source>
        <dbReference type="ARBA" id="ARBA00022448"/>
    </source>
</evidence>
<comment type="function">
    <text evidence="7">Part of the tripartite ATP-independent periplasmic (TRAP) transport system.</text>
</comment>
<keyword evidence="4 7" id="KW-0812">Transmembrane</keyword>
<dbReference type="RefSeq" id="WP_006275259.1">
    <property type="nucleotide sequence ID" value="NZ_GL883080.1"/>
</dbReference>
<accession>F4QTI8</accession>
<sequence length="156" mass="16484">MIEPQHHAWPLRWLTIAGGCALLAAMAGDALGVIGRQTGFPLIGAIEIVQAAILVSGCAGLLVASLTRIHATVHLLVERLPEGVRDGAERITRAISALFFVALLAGSVWLAIEAWPGHEASEVLGIPYAPLRIIACATVAAVAVVFVWQALWRKPS</sequence>
<evidence type="ECO:0000256" key="5">
    <source>
        <dbReference type="ARBA" id="ARBA00022989"/>
    </source>
</evidence>
<evidence type="ECO:0000256" key="7">
    <source>
        <dbReference type="RuleBase" id="RU369079"/>
    </source>
</evidence>
<proteinExistence type="inferred from homology"/>
<keyword evidence="10" id="KW-1185">Reference proteome</keyword>
<dbReference type="EMBL" id="GL883080">
    <property type="protein sequence ID" value="EGF90058.1"/>
    <property type="molecule type" value="Genomic_DNA"/>
</dbReference>
<evidence type="ECO:0000256" key="6">
    <source>
        <dbReference type="ARBA" id="ARBA00023136"/>
    </source>
</evidence>
<dbReference type="STRING" id="715226.ABI_44850"/>
<comment type="subunit">
    <text evidence="7">The complex comprises the extracytoplasmic solute receptor protein and the two transmembrane proteins.</text>
</comment>
<keyword evidence="6 7" id="KW-0472">Membrane</keyword>
<keyword evidence="5 7" id="KW-1133">Transmembrane helix</keyword>
<dbReference type="OrthoDB" id="7428219at2"/>
<comment type="subcellular location">
    <subcellularLocation>
        <location evidence="7">Cell inner membrane</location>
        <topology evidence="7">Multi-pass membrane protein</topology>
    </subcellularLocation>
    <subcellularLocation>
        <location evidence="1">Cell membrane</location>
        <topology evidence="1">Multi-pass membrane protein</topology>
    </subcellularLocation>
</comment>
<dbReference type="Proteomes" id="UP000006512">
    <property type="component" value="Unassembled WGS sequence"/>
</dbReference>
<comment type="similarity">
    <text evidence="7">Belongs to the TRAP transporter small permease family.</text>
</comment>
<evidence type="ECO:0000313" key="9">
    <source>
        <dbReference type="EMBL" id="EGF90058.1"/>
    </source>
</evidence>
<dbReference type="HOGENOM" id="CLU_1683040_0_0_5"/>
<dbReference type="GO" id="GO:0022857">
    <property type="term" value="F:transmembrane transporter activity"/>
    <property type="evidence" value="ECO:0007669"/>
    <property type="project" value="UniProtKB-UniRule"/>
</dbReference>